<evidence type="ECO:0000313" key="2">
    <source>
        <dbReference type="Proteomes" id="UP000237271"/>
    </source>
</evidence>
<accession>A0A2P4Y1L7</accession>
<dbReference type="InterPro" id="IPR021109">
    <property type="entry name" value="Peptidase_aspartic_dom_sf"/>
</dbReference>
<keyword evidence="2" id="KW-1185">Reference proteome</keyword>
<dbReference type="EMBL" id="NCKW01006431">
    <property type="protein sequence ID" value="POM71694.1"/>
    <property type="molecule type" value="Genomic_DNA"/>
</dbReference>
<gene>
    <name evidence="1" type="ORF">PHPALM_11707</name>
</gene>
<evidence type="ECO:0000313" key="1">
    <source>
        <dbReference type="EMBL" id="POM71694.1"/>
    </source>
</evidence>
<protein>
    <submittedName>
        <fullName evidence="1">Uncharacterized protein</fullName>
    </submittedName>
</protein>
<sequence length="140" mass="15943">MRSTNDNADYKSKYYALIGKLVVDNVEATSQPLNDGASINAISPAFIQKNSLENKVVEHETKLALTMANTETVHVNKKTIKLDIVINGFKPYTAEFFILPVPDDRNVLLGMPWLHDVNPRINWRTGEIRPSRDKLRQCYQ</sequence>
<dbReference type="AlphaFoldDB" id="A0A2P4Y1L7"/>
<dbReference type="Pfam" id="PF08284">
    <property type="entry name" value="RVP_2"/>
    <property type="match status" value="1"/>
</dbReference>
<comment type="caution">
    <text evidence="1">The sequence shown here is derived from an EMBL/GenBank/DDBJ whole genome shotgun (WGS) entry which is preliminary data.</text>
</comment>
<organism evidence="1 2">
    <name type="scientific">Phytophthora palmivora</name>
    <dbReference type="NCBI Taxonomy" id="4796"/>
    <lineage>
        <taxon>Eukaryota</taxon>
        <taxon>Sar</taxon>
        <taxon>Stramenopiles</taxon>
        <taxon>Oomycota</taxon>
        <taxon>Peronosporomycetes</taxon>
        <taxon>Peronosporales</taxon>
        <taxon>Peronosporaceae</taxon>
        <taxon>Phytophthora</taxon>
    </lineage>
</organism>
<name>A0A2P4Y1L7_9STRA</name>
<dbReference type="CDD" id="cd00303">
    <property type="entry name" value="retropepsin_like"/>
    <property type="match status" value="1"/>
</dbReference>
<proteinExistence type="predicted"/>
<dbReference type="Proteomes" id="UP000237271">
    <property type="component" value="Unassembled WGS sequence"/>
</dbReference>
<dbReference type="Gene3D" id="2.40.70.10">
    <property type="entry name" value="Acid Proteases"/>
    <property type="match status" value="1"/>
</dbReference>
<dbReference type="OrthoDB" id="120945at2759"/>
<reference evidence="1 2" key="1">
    <citation type="journal article" date="2017" name="Genome Biol. Evol.">
        <title>Phytophthora megakarya and P. palmivora, closely related causal agents of cacao black pod rot, underwent increases in genome sizes and gene numbers by different mechanisms.</title>
        <authorList>
            <person name="Ali S.S."/>
            <person name="Shao J."/>
            <person name="Lary D.J."/>
            <person name="Kronmiller B."/>
            <person name="Shen D."/>
            <person name="Strem M.D."/>
            <person name="Amoako-Attah I."/>
            <person name="Akrofi A.Y."/>
            <person name="Begoude B.A."/>
            <person name="Ten Hoopen G.M."/>
            <person name="Coulibaly K."/>
            <person name="Kebe B.I."/>
            <person name="Melnick R.L."/>
            <person name="Guiltinan M.J."/>
            <person name="Tyler B.M."/>
            <person name="Meinhardt L.W."/>
            <person name="Bailey B.A."/>
        </authorList>
    </citation>
    <scope>NUCLEOTIDE SEQUENCE [LARGE SCALE GENOMIC DNA]</scope>
    <source>
        <strain evidence="2">sbr112.9</strain>
    </source>
</reference>